<name>A0AAV9DCK4_ACOCL</name>
<dbReference type="EMBL" id="JAUJYO010000014">
    <property type="protein sequence ID" value="KAK1298770.1"/>
    <property type="molecule type" value="Genomic_DNA"/>
</dbReference>
<accession>A0AAV9DCK4</accession>
<gene>
    <name evidence="1" type="ORF">QJS10_CPB14g00916</name>
</gene>
<comment type="caution">
    <text evidence="1">The sequence shown here is derived from an EMBL/GenBank/DDBJ whole genome shotgun (WGS) entry which is preliminary data.</text>
</comment>
<reference evidence="1" key="2">
    <citation type="submission" date="2023-06" db="EMBL/GenBank/DDBJ databases">
        <authorList>
            <person name="Ma L."/>
            <person name="Liu K.-W."/>
            <person name="Li Z."/>
            <person name="Hsiao Y.-Y."/>
            <person name="Qi Y."/>
            <person name="Fu T."/>
            <person name="Tang G."/>
            <person name="Zhang D."/>
            <person name="Sun W.-H."/>
            <person name="Liu D.-K."/>
            <person name="Li Y."/>
            <person name="Chen G.-Z."/>
            <person name="Liu X.-D."/>
            <person name="Liao X.-Y."/>
            <person name="Jiang Y.-T."/>
            <person name="Yu X."/>
            <person name="Hao Y."/>
            <person name="Huang J."/>
            <person name="Zhao X.-W."/>
            <person name="Ke S."/>
            <person name="Chen Y.-Y."/>
            <person name="Wu W.-L."/>
            <person name="Hsu J.-L."/>
            <person name="Lin Y.-F."/>
            <person name="Huang M.-D."/>
            <person name="Li C.-Y."/>
            <person name="Huang L."/>
            <person name="Wang Z.-W."/>
            <person name="Zhao X."/>
            <person name="Zhong W.-Y."/>
            <person name="Peng D.-H."/>
            <person name="Ahmad S."/>
            <person name="Lan S."/>
            <person name="Zhang J.-S."/>
            <person name="Tsai W.-C."/>
            <person name="Van De Peer Y."/>
            <person name="Liu Z.-J."/>
        </authorList>
    </citation>
    <scope>NUCLEOTIDE SEQUENCE</scope>
    <source>
        <strain evidence="1">CP</strain>
        <tissue evidence="1">Leaves</tissue>
    </source>
</reference>
<keyword evidence="2" id="KW-1185">Reference proteome</keyword>
<reference evidence="1" key="1">
    <citation type="journal article" date="2023" name="Nat. Commun.">
        <title>Diploid and tetraploid genomes of Acorus and the evolution of monocots.</title>
        <authorList>
            <person name="Ma L."/>
            <person name="Liu K.W."/>
            <person name="Li Z."/>
            <person name="Hsiao Y.Y."/>
            <person name="Qi Y."/>
            <person name="Fu T."/>
            <person name="Tang G.D."/>
            <person name="Zhang D."/>
            <person name="Sun W.H."/>
            <person name="Liu D.K."/>
            <person name="Li Y."/>
            <person name="Chen G.Z."/>
            <person name="Liu X.D."/>
            <person name="Liao X.Y."/>
            <person name="Jiang Y.T."/>
            <person name="Yu X."/>
            <person name="Hao Y."/>
            <person name="Huang J."/>
            <person name="Zhao X.W."/>
            <person name="Ke S."/>
            <person name="Chen Y.Y."/>
            <person name="Wu W.L."/>
            <person name="Hsu J.L."/>
            <person name="Lin Y.F."/>
            <person name="Huang M.D."/>
            <person name="Li C.Y."/>
            <person name="Huang L."/>
            <person name="Wang Z.W."/>
            <person name="Zhao X."/>
            <person name="Zhong W.Y."/>
            <person name="Peng D.H."/>
            <person name="Ahmad S."/>
            <person name="Lan S."/>
            <person name="Zhang J.S."/>
            <person name="Tsai W.C."/>
            <person name="Van de Peer Y."/>
            <person name="Liu Z.J."/>
        </authorList>
    </citation>
    <scope>NUCLEOTIDE SEQUENCE</scope>
    <source>
        <strain evidence="1">CP</strain>
    </source>
</reference>
<evidence type="ECO:0000313" key="1">
    <source>
        <dbReference type="EMBL" id="KAK1298770.1"/>
    </source>
</evidence>
<organism evidence="1 2">
    <name type="scientific">Acorus calamus</name>
    <name type="common">Sweet flag</name>
    <dbReference type="NCBI Taxonomy" id="4465"/>
    <lineage>
        <taxon>Eukaryota</taxon>
        <taxon>Viridiplantae</taxon>
        <taxon>Streptophyta</taxon>
        <taxon>Embryophyta</taxon>
        <taxon>Tracheophyta</taxon>
        <taxon>Spermatophyta</taxon>
        <taxon>Magnoliopsida</taxon>
        <taxon>Liliopsida</taxon>
        <taxon>Acoraceae</taxon>
        <taxon>Acorus</taxon>
    </lineage>
</organism>
<dbReference type="Proteomes" id="UP001180020">
    <property type="component" value="Unassembled WGS sequence"/>
</dbReference>
<dbReference type="AlphaFoldDB" id="A0AAV9DCK4"/>
<evidence type="ECO:0000313" key="2">
    <source>
        <dbReference type="Proteomes" id="UP001180020"/>
    </source>
</evidence>
<sequence length="145" mass="16890">MDLAKEAISKHYNGEKAKYEVYWTIFDGRWILLHHLMHAIPTLLNLRSYYDNLKKHDEKTAKGIYEVLLKMFGPNETRGREAFNSQLVDYMNVISNIFSPFAKMTLHVKPRSKDSPIISRNEVTNKLEVENGTEEECISRENDGL</sequence>
<protein>
    <submittedName>
        <fullName evidence="1">Uncharacterized protein</fullName>
    </submittedName>
</protein>
<proteinExistence type="predicted"/>